<evidence type="ECO:0000259" key="5">
    <source>
        <dbReference type="PROSITE" id="PS50932"/>
    </source>
</evidence>
<dbReference type="CDD" id="cd06267">
    <property type="entry name" value="PBP1_LacI_sugar_binding-like"/>
    <property type="match status" value="1"/>
</dbReference>
<dbReference type="InterPro" id="IPR028082">
    <property type="entry name" value="Peripla_BP_I"/>
</dbReference>
<evidence type="ECO:0000256" key="3">
    <source>
        <dbReference type="ARBA" id="ARBA00023125"/>
    </source>
</evidence>
<dbReference type="InterPro" id="IPR010982">
    <property type="entry name" value="Lambda_DNA-bd_dom_sf"/>
</dbReference>
<keyword evidence="4" id="KW-0804">Transcription</keyword>
<evidence type="ECO:0000256" key="2">
    <source>
        <dbReference type="ARBA" id="ARBA00023015"/>
    </source>
</evidence>
<keyword evidence="3 6" id="KW-0238">DNA-binding</keyword>
<dbReference type="Gene3D" id="1.10.260.40">
    <property type="entry name" value="lambda repressor-like DNA-binding domains"/>
    <property type="match status" value="1"/>
</dbReference>
<dbReference type="EMBL" id="JBHTKH010000017">
    <property type="protein sequence ID" value="MFD1056292.1"/>
    <property type="molecule type" value="Genomic_DNA"/>
</dbReference>
<organism evidence="6 7">
    <name type="scientific">Terrabacter terrigena</name>
    <dbReference type="NCBI Taxonomy" id="574718"/>
    <lineage>
        <taxon>Bacteria</taxon>
        <taxon>Bacillati</taxon>
        <taxon>Actinomycetota</taxon>
        <taxon>Actinomycetes</taxon>
        <taxon>Micrococcales</taxon>
        <taxon>Intrasporangiaceae</taxon>
        <taxon>Terrabacter</taxon>
    </lineage>
</organism>
<dbReference type="CDD" id="cd01392">
    <property type="entry name" value="HTH_LacI"/>
    <property type="match status" value="1"/>
</dbReference>
<dbReference type="GO" id="GO:0003677">
    <property type="term" value="F:DNA binding"/>
    <property type="evidence" value="ECO:0007669"/>
    <property type="project" value="UniProtKB-KW"/>
</dbReference>
<evidence type="ECO:0000313" key="7">
    <source>
        <dbReference type="Proteomes" id="UP001597046"/>
    </source>
</evidence>
<keyword evidence="1" id="KW-0678">Repressor</keyword>
<dbReference type="InterPro" id="IPR000843">
    <property type="entry name" value="HTH_LacI"/>
</dbReference>
<evidence type="ECO:0000256" key="1">
    <source>
        <dbReference type="ARBA" id="ARBA00022491"/>
    </source>
</evidence>
<dbReference type="RefSeq" id="WP_386054352.1">
    <property type="nucleotide sequence ID" value="NZ_JBHTKH010000017.1"/>
</dbReference>
<gene>
    <name evidence="6" type="ORF">ACFQ2V_18420</name>
</gene>
<evidence type="ECO:0000313" key="6">
    <source>
        <dbReference type="EMBL" id="MFD1056292.1"/>
    </source>
</evidence>
<evidence type="ECO:0000256" key="4">
    <source>
        <dbReference type="ARBA" id="ARBA00023163"/>
    </source>
</evidence>
<sequence>MTGTRVTMEDVAARAGVSRALVSIVFRGVAGASDETRARVLEAARELDYRPDTRASRLGRGRTRMLGVTFAVGHAFHGELLGSLYTEADAAGYEVVLSGVTPDRDDRAAVDTLLAERCEGLVLVGSGLGSADLRRLGDRMPVVSLLRPVRVASVDVVRTDDALGLRLAVEHLRGLGHRRIALLDGGRAPGAAERRQGYRRGLRAAPAADEVVLDGGLTELDGARAARAFLDLGPDHPTAVAAFNDRCALGFVDVVRQAGLRVPEDVSVVGFDDIEQAAYPHVSLTTVRQDAARLGAEAVRAVTARLDGAVSRPAGAVIEPELVVRTSTTTHARAGRSA</sequence>
<feature type="domain" description="HTH lacI-type" evidence="5">
    <location>
        <begin position="6"/>
        <end position="60"/>
    </location>
</feature>
<dbReference type="PANTHER" id="PTHR30146">
    <property type="entry name" value="LACI-RELATED TRANSCRIPTIONAL REPRESSOR"/>
    <property type="match status" value="1"/>
</dbReference>
<dbReference type="SMART" id="SM00354">
    <property type="entry name" value="HTH_LACI"/>
    <property type="match status" value="1"/>
</dbReference>
<dbReference type="InterPro" id="IPR046335">
    <property type="entry name" value="LacI/GalR-like_sensor"/>
</dbReference>
<dbReference type="Gene3D" id="3.40.50.2300">
    <property type="match status" value="2"/>
</dbReference>
<dbReference type="SUPFAM" id="SSF47413">
    <property type="entry name" value="lambda repressor-like DNA-binding domains"/>
    <property type="match status" value="1"/>
</dbReference>
<dbReference type="SUPFAM" id="SSF53822">
    <property type="entry name" value="Periplasmic binding protein-like I"/>
    <property type="match status" value="1"/>
</dbReference>
<dbReference type="PROSITE" id="PS50932">
    <property type="entry name" value="HTH_LACI_2"/>
    <property type="match status" value="1"/>
</dbReference>
<dbReference type="Proteomes" id="UP001597046">
    <property type="component" value="Unassembled WGS sequence"/>
</dbReference>
<dbReference type="Pfam" id="PF13377">
    <property type="entry name" value="Peripla_BP_3"/>
    <property type="match status" value="1"/>
</dbReference>
<comment type="caution">
    <text evidence="6">The sequence shown here is derived from an EMBL/GenBank/DDBJ whole genome shotgun (WGS) entry which is preliminary data.</text>
</comment>
<protein>
    <submittedName>
        <fullName evidence="6">LacI family DNA-binding transcriptional regulator</fullName>
    </submittedName>
</protein>
<dbReference type="Pfam" id="PF00356">
    <property type="entry name" value="LacI"/>
    <property type="match status" value="1"/>
</dbReference>
<proteinExistence type="predicted"/>
<name>A0ABW3N1E1_9MICO</name>
<accession>A0ABW3N1E1</accession>
<reference evidence="7" key="1">
    <citation type="journal article" date="2019" name="Int. J. Syst. Evol. Microbiol.">
        <title>The Global Catalogue of Microorganisms (GCM) 10K type strain sequencing project: providing services to taxonomists for standard genome sequencing and annotation.</title>
        <authorList>
            <consortium name="The Broad Institute Genomics Platform"/>
            <consortium name="The Broad Institute Genome Sequencing Center for Infectious Disease"/>
            <person name="Wu L."/>
            <person name="Ma J."/>
        </authorList>
    </citation>
    <scope>NUCLEOTIDE SEQUENCE [LARGE SCALE GENOMIC DNA]</scope>
    <source>
        <strain evidence="7">CCUG 57508</strain>
    </source>
</reference>
<dbReference type="PANTHER" id="PTHR30146:SF148">
    <property type="entry name" value="HTH-TYPE TRANSCRIPTIONAL REPRESSOR PURR-RELATED"/>
    <property type="match status" value="1"/>
</dbReference>
<keyword evidence="2" id="KW-0805">Transcription regulation</keyword>
<keyword evidence="7" id="KW-1185">Reference proteome</keyword>